<feature type="domain" description="Ammonium transporter AmtB-like" evidence="9">
    <location>
        <begin position="88"/>
        <end position="523"/>
    </location>
</feature>
<keyword evidence="7 8" id="KW-0924">Ammonia transport</keyword>
<comment type="subcellular location">
    <subcellularLocation>
        <location evidence="8">Cell membrane</location>
        <topology evidence="8">Multi-pass membrane protein</topology>
    </subcellularLocation>
    <subcellularLocation>
        <location evidence="1">Membrane</location>
        <topology evidence="1">Multi-pass membrane protein</topology>
    </subcellularLocation>
</comment>
<feature type="transmembrane region" description="Helical" evidence="8">
    <location>
        <begin position="185"/>
        <end position="205"/>
    </location>
</feature>
<feature type="transmembrane region" description="Helical" evidence="8">
    <location>
        <begin position="26"/>
        <end position="47"/>
    </location>
</feature>
<feature type="transmembrane region" description="Helical" evidence="8">
    <location>
        <begin position="417"/>
        <end position="436"/>
    </location>
</feature>
<evidence type="ECO:0000256" key="8">
    <source>
        <dbReference type="RuleBase" id="RU362002"/>
    </source>
</evidence>
<evidence type="ECO:0000256" key="7">
    <source>
        <dbReference type="ARBA" id="ARBA00023177"/>
    </source>
</evidence>
<evidence type="ECO:0000259" key="9">
    <source>
        <dbReference type="Pfam" id="PF00909"/>
    </source>
</evidence>
<feature type="transmembrane region" description="Helical" evidence="8">
    <location>
        <begin position="300"/>
        <end position="317"/>
    </location>
</feature>
<sequence>MGNAVQSKNLLNKEAPTMSCKISKSALINGLILAAVIILLLALPAWAGDPTGTATGSAADIPAAQAGTPTLEELATAAGKLKIGLNFVWTLLAGFLVFFMQAGFALVETGFTRAKNAAHTMAMNLMVFLVGAVGFFVLGFGLMFGGLGAVANLGGTPPLTHELTAGGWGLLGLKGFFLSGDAYDVGVFALFLFQMVFMDTAVTIPTGAMAERVKFSAIVLGSFFIAMFLYPIFGNWVWGGGWLAQLGAKLGLGHGAVDFAGSGVVHSIGGAAGLAGALILGPRLGKYRNGKPAAIPGHDIPMAVLGTIILFFGWFGFNPGSTLSGSDLRIAVVAVNTMMAGAVGGLTSMLYTWWRQGKPDPSMMCNGVLAGLVAITAPSAFVNGPVACLIGAVAGILVVWSVYFFDHILKIDDPVGAISVHLVNGLWGLLAVGLFADGTYGAGWNGVGADSYLGVAGQGVTGLFYGDPGQLVAQLINMAVALAWGFGASYVFYKVLDKIIGIRVTPEAEEQGLDIPEMGALAYPDFMLTFGDTYSTEAVSTGQPAYDKRRREVAVHN</sequence>
<dbReference type="Proteomes" id="UP000063718">
    <property type="component" value="Unassembled WGS sequence"/>
</dbReference>
<feature type="transmembrane region" description="Helical" evidence="8">
    <location>
        <begin position="363"/>
        <end position="381"/>
    </location>
</feature>
<evidence type="ECO:0000256" key="3">
    <source>
        <dbReference type="ARBA" id="ARBA00022448"/>
    </source>
</evidence>
<evidence type="ECO:0000256" key="1">
    <source>
        <dbReference type="ARBA" id="ARBA00004141"/>
    </source>
</evidence>
<reference evidence="10" key="1">
    <citation type="journal article" date="2014" name="Gene">
        <title>Genome-guided analysis of transformation efficiency and carbon dioxide assimilation by Moorella thermoacetica Y72.</title>
        <authorList>
            <person name="Tsukahara K."/>
            <person name="Kita A."/>
            <person name="Nakashimada Y."/>
            <person name="Hoshino T."/>
            <person name="Murakami K."/>
        </authorList>
    </citation>
    <scope>NUCLEOTIDE SEQUENCE [LARGE SCALE GENOMIC DNA]</scope>
    <source>
        <strain evidence="10">Y72</strain>
    </source>
</reference>
<evidence type="ECO:0000256" key="5">
    <source>
        <dbReference type="ARBA" id="ARBA00022989"/>
    </source>
</evidence>
<feature type="transmembrane region" description="Helical" evidence="8">
    <location>
        <begin position="127"/>
        <end position="151"/>
    </location>
</feature>
<evidence type="ECO:0000313" key="10">
    <source>
        <dbReference type="EMBL" id="GAF27081.1"/>
    </source>
</evidence>
<feature type="transmembrane region" description="Helical" evidence="8">
    <location>
        <begin position="217"/>
        <end position="239"/>
    </location>
</feature>
<organism evidence="10">
    <name type="scientific">Moorella thermoacetica Y72</name>
    <dbReference type="NCBI Taxonomy" id="1325331"/>
    <lineage>
        <taxon>Bacteria</taxon>
        <taxon>Bacillati</taxon>
        <taxon>Bacillota</taxon>
        <taxon>Clostridia</taxon>
        <taxon>Neomoorellales</taxon>
        <taxon>Neomoorellaceae</taxon>
        <taxon>Neomoorella</taxon>
    </lineage>
</organism>
<feature type="transmembrane region" description="Helical" evidence="8">
    <location>
        <begin position="259"/>
        <end position="280"/>
    </location>
</feature>
<dbReference type="SUPFAM" id="SSF111352">
    <property type="entry name" value="Ammonium transporter"/>
    <property type="match status" value="1"/>
</dbReference>
<dbReference type="InterPro" id="IPR001905">
    <property type="entry name" value="Ammonium_transpt"/>
</dbReference>
<proteinExistence type="inferred from homology"/>
<dbReference type="InterPro" id="IPR024041">
    <property type="entry name" value="NH4_transpt_AmtB-like_dom"/>
</dbReference>
<protein>
    <recommendedName>
        <fullName evidence="8">Ammonium transporter</fullName>
    </recommendedName>
</protein>
<keyword evidence="5 8" id="KW-1133">Transmembrane helix</keyword>
<dbReference type="NCBIfam" id="TIGR00836">
    <property type="entry name" value="amt"/>
    <property type="match status" value="1"/>
</dbReference>
<dbReference type="EMBL" id="DF238840">
    <property type="protein sequence ID" value="GAF27081.1"/>
    <property type="molecule type" value="Genomic_DNA"/>
</dbReference>
<feature type="transmembrane region" description="Helical" evidence="8">
    <location>
        <begin position="471"/>
        <end position="493"/>
    </location>
</feature>
<dbReference type="InterPro" id="IPR029020">
    <property type="entry name" value="Ammonium/urea_transptr"/>
</dbReference>
<feature type="transmembrane region" description="Helical" evidence="8">
    <location>
        <begin position="87"/>
        <end position="107"/>
    </location>
</feature>
<gene>
    <name evidence="10" type="ORF">MTY_2422</name>
</gene>
<feature type="transmembrane region" description="Helical" evidence="8">
    <location>
        <begin position="329"/>
        <end position="351"/>
    </location>
</feature>
<accession>A0A0S6UHP2</accession>
<dbReference type="PROSITE" id="PS01219">
    <property type="entry name" value="AMMONIUM_TRANSP"/>
    <property type="match status" value="1"/>
</dbReference>
<feature type="transmembrane region" description="Helical" evidence="8">
    <location>
        <begin position="387"/>
        <end position="405"/>
    </location>
</feature>
<keyword evidence="6 8" id="KW-0472">Membrane</keyword>
<keyword evidence="4 8" id="KW-0812">Transmembrane</keyword>
<dbReference type="GO" id="GO:0005886">
    <property type="term" value="C:plasma membrane"/>
    <property type="evidence" value="ECO:0007669"/>
    <property type="project" value="UniProtKB-SubCell"/>
</dbReference>
<dbReference type="Gene3D" id="1.10.3430.10">
    <property type="entry name" value="Ammonium transporter AmtB like domains"/>
    <property type="match status" value="1"/>
</dbReference>
<comment type="similarity">
    <text evidence="2 8">Belongs to the ammonia transporter channel (TC 1.A.11.2) family.</text>
</comment>
<keyword evidence="3 8" id="KW-0813">Transport</keyword>
<evidence type="ECO:0000256" key="6">
    <source>
        <dbReference type="ARBA" id="ARBA00023136"/>
    </source>
</evidence>
<dbReference type="GO" id="GO:0097272">
    <property type="term" value="P:ammonium homeostasis"/>
    <property type="evidence" value="ECO:0007669"/>
    <property type="project" value="TreeGrafter"/>
</dbReference>
<dbReference type="Pfam" id="PF00909">
    <property type="entry name" value="Ammonium_transp"/>
    <property type="match status" value="1"/>
</dbReference>
<dbReference type="InterPro" id="IPR018047">
    <property type="entry name" value="Ammonium_transpt_CS"/>
</dbReference>
<name>A0A0S6UHP2_NEOTH</name>
<evidence type="ECO:0000256" key="2">
    <source>
        <dbReference type="ARBA" id="ARBA00005887"/>
    </source>
</evidence>
<dbReference type="PANTHER" id="PTHR11730">
    <property type="entry name" value="AMMONIUM TRANSPORTER"/>
    <property type="match status" value="1"/>
</dbReference>
<dbReference type="AlphaFoldDB" id="A0A0S6UHP2"/>
<dbReference type="GO" id="GO:0008519">
    <property type="term" value="F:ammonium channel activity"/>
    <property type="evidence" value="ECO:0007669"/>
    <property type="project" value="InterPro"/>
</dbReference>
<dbReference type="PANTHER" id="PTHR11730:SF6">
    <property type="entry name" value="AMMONIUM TRANSPORTER"/>
    <property type="match status" value="1"/>
</dbReference>
<evidence type="ECO:0000256" key="4">
    <source>
        <dbReference type="ARBA" id="ARBA00022692"/>
    </source>
</evidence>